<accession>A0AA36E8J3</accession>
<evidence type="ECO:0000256" key="1">
    <source>
        <dbReference type="SAM" id="MobiDB-lite"/>
    </source>
</evidence>
<protein>
    <recommendedName>
        <fullName evidence="4">DUF4283 domain-containing protein</fullName>
    </recommendedName>
</protein>
<dbReference type="AlphaFoldDB" id="A0AA36E8J3"/>
<dbReference type="EMBL" id="OX465081">
    <property type="protein sequence ID" value="CAI9285175.1"/>
    <property type="molecule type" value="Genomic_DNA"/>
</dbReference>
<sequence length="357" mass="39856">MDLTSREAFMKGWVEWFWRIDSGDIAEFHFDRTDWIKILGLPPELWSEENFTAIAMTYGQVVVLFAMDQTKANLSFGKVGILTSSLKYIYYELLVEVNGKIIKIIILEDDLDWVSFKSQRYQLDKNSSSDDDGNDEEGGDDEDGISETTISKNNNELEEGEIGTMDVDMVMESNRECSTNKLGEHQGLDGGTNVQLEVETLGSKENINATNHADLDNNTYAADAVNKSVGPGGSPNGLLNKLAKSDYCGPFTDIVYFNDRPTCGHDVNFDSAQDKRRRLIRKHTDTPIDSWNSTSPHSSLDLKILLIPTHVPLPEIEVDSPSSSSEIRNTVDVGNILGFEVDVDNPILEDGENQMTR</sequence>
<keyword evidence="3" id="KW-1185">Reference proteome</keyword>
<gene>
    <name evidence="2" type="ORF">LSALG_LOCUS24660</name>
</gene>
<name>A0AA36E8J3_LACSI</name>
<dbReference type="Proteomes" id="UP001177003">
    <property type="component" value="Chromosome 5"/>
</dbReference>
<organism evidence="2 3">
    <name type="scientific">Lactuca saligna</name>
    <name type="common">Willowleaf lettuce</name>
    <dbReference type="NCBI Taxonomy" id="75948"/>
    <lineage>
        <taxon>Eukaryota</taxon>
        <taxon>Viridiplantae</taxon>
        <taxon>Streptophyta</taxon>
        <taxon>Embryophyta</taxon>
        <taxon>Tracheophyta</taxon>
        <taxon>Spermatophyta</taxon>
        <taxon>Magnoliopsida</taxon>
        <taxon>eudicotyledons</taxon>
        <taxon>Gunneridae</taxon>
        <taxon>Pentapetalae</taxon>
        <taxon>asterids</taxon>
        <taxon>campanulids</taxon>
        <taxon>Asterales</taxon>
        <taxon>Asteraceae</taxon>
        <taxon>Cichorioideae</taxon>
        <taxon>Cichorieae</taxon>
        <taxon>Lactucinae</taxon>
        <taxon>Lactuca</taxon>
    </lineage>
</organism>
<proteinExistence type="predicted"/>
<feature type="compositionally biased region" description="Acidic residues" evidence="1">
    <location>
        <begin position="129"/>
        <end position="145"/>
    </location>
</feature>
<evidence type="ECO:0008006" key="4">
    <source>
        <dbReference type="Google" id="ProtNLM"/>
    </source>
</evidence>
<feature type="region of interest" description="Disordered" evidence="1">
    <location>
        <begin position="124"/>
        <end position="162"/>
    </location>
</feature>
<evidence type="ECO:0000313" key="2">
    <source>
        <dbReference type="EMBL" id="CAI9285175.1"/>
    </source>
</evidence>
<reference evidence="2" key="1">
    <citation type="submission" date="2023-04" db="EMBL/GenBank/DDBJ databases">
        <authorList>
            <person name="Vijverberg K."/>
            <person name="Xiong W."/>
            <person name="Schranz E."/>
        </authorList>
    </citation>
    <scope>NUCLEOTIDE SEQUENCE</scope>
</reference>
<evidence type="ECO:0000313" key="3">
    <source>
        <dbReference type="Proteomes" id="UP001177003"/>
    </source>
</evidence>